<gene>
    <name evidence="1" type="ORF">CR513_33334</name>
</gene>
<sequence length="68" mass="7778">MISHESRDEAEGASWRKEKRIVARHAAKPVHWVEERSHSCQSNKVVTTSLDLSYQSFVYYSSPGQADL</sequence>
<feature type="non-terminal residue" evidence="1">
    <location>
        <position position="1"/>
    </location>
</feature>
<dbReference type="AlphaFoldDB" id="A0A371G4I2"/>
<accession>A0A371G4I2</accession>
<evidence type="ECO:0000313" key="2">
    <source>
        <dbReference type="Proteomes" id="UP000257109"/>
    </source>
</evidence>
<organism evidence="1 2">
    <name type="scientific">Mucuna pruriens</name>
    <name type="common">Velvet bean</name>
    <name type="synonym">Dolichos pruriens</name>
    <dbReference type="NCBI Taxonomy" id="157652"/>
    <lineage>
        <taxon>Eukaryota</taxon>
        <taxon>Viridiplantae</taxon>
        <taxon>Streptophyta</taxon>
        <taxon>Embryophyta</taxon>
        <taxon>Tracheophyta</taxon>
        <taxon>Spermatophyta</taxon>
        <taxon>Magnoliopsida</taxon>
        <taxon>eudicotyledons</taxon>
        <taxon>Gunneridae</taxon>
        <taxon>Pentapetalae</taxon>
        <taxon>rosids</taxon>
        <taxon>fabids</taxon>
        <taxon>Fabales</taxon>
        <taxon>Fabaceae</taxon>
        <taxon>Papilionoideae</taxon>
        <taxon>50 kb inversion clade</taxon>
        <taxon>NPAAA clade</taxon>
        <taxon>indigoferoid/millettioid clade</taxon>
        <taxon>Phaseoleae</taxon>
        <taxon>Mucuna</taxon>
    </lineage>
</organism>
<dbReference type="Proteomes" id="UP000257109">
    <property type="component" value="Unassembled WGS sequence"/>
</dbReference>
<reference evidence="1" key="1">
    <citation type="submission" date="2018-05" db="EMBL/GenBank/DDBJ databases">
        <title>Draft genome of Mucuna pruriens seed.</title>
        <authorList>
            <person name="Nnadi N.E."/>
            <person name="Vos R."/>
            <person name="Hasami M.H."/>
            <person name="Devisetty U.K."/>
            <person name="Aguiy J.C."/>
        </authorList>
    </citation>
    <scope>NUCLEOTIDE SEQUENCE [LARGE SCALE GENOMIC DNA]</scope>
    <source>
        <strain evidence="1">JCA_2017</strain>
    </source>
</reference>
<dbReference type="EMBL" id="QJKJ01006790">
    <property type="protein sequence ID" value="RDX85476.1"/>
    <property type="molecule type" value="Genomic_DNA"/>
</dbReference>
<protein>
    <submittedName>
        <fullName evidence="1">Uncharacterized protein</fullName>
    </submittedName>
</protein>
<name>A0A371G4I2_MUCPR</name>
<keyword evidence="2" id="KW-1185">Reference proteome</keyword>
<proteinExistence type="predicted"/>
<evidence type="ECO:0000313" key="1">
    <source>
        <dbReference type="EMBL" id="RDX85476.1"/>
    </source>
</evidence>
<comment type="caution">
    <text evidence="1">The sequence shown here is derived from an EMBL/GenBank/DDBJ whole genome shotgun (WGS) entry which is preliminary data.</text>
</comment>